<dbReference type="Proteomes" id="UP000595814">
    <property type="component" value="Chromosome"/>
</dbReference>
<proteinExistence type="predicted"/>
<name>A0AC61MY72_9FIRM</name>
<reference evidence="1 2" key="1">
    <citation type="journal article" date="2022" name="Int. J. Syst. Evol. Microbiol.">
        <title>Miniphocaeibacter halophilus sp. nov., an ammonium-tolerant acetate-producing bacterium isolated from a biogas system.</title>
        <authorList>
            <person name="Schnurer A."/>
            <person name="Singh A."/>
            <person name="Bi S."/>
            <person name="Qiao W."/>
            <person name="Westerholm M."/>
        </authorList>
    </citation>
    <scope>NUCLEOTIDE SEQUENCE [LARGE SCALE GENOMIC DNA]</scope>
    <source>
        <strain evidence="1 2">AMB_01</strain>
    </source>
</reference>
<evidence type="ECO:0000313" key="2">
    <source>
        <dbReference type="Proteomes" id="UP000595814"/>
    </source>
</evidence>
<keyword evidence="2" id="KW-1185">Reference proteome</keyword>
<gene>
    <name evidence="1" type="ORF">JFY71_08870</name>
</gene>
<evidence type="ECO:0000313" key="1">
    <source>
        <dbReference type="EMBL" id="QQK07418.1"/>
    </source>
</evidence>
<accession>A0AC61MY72</accession>
<sequence>MQTEILKIDDIKSDYEYIKKAADIIRKNELVAIPTETVYGLGANGLSKEACKKIFEVKGRPQDNPLILHISEIEEIKNLILELPVDVKTLLENLWPGPLTVIFNKSDIVPSVVTAGGNTVAIRMPSHNIAREIIKKSGVPIAAPSANISGRPSPTTANDVYEDLKGKIPLIIDGGQSSIGIESTVLDVTEKPYTILRPGFYDKEDLEEYLNKVVYDNALISDNIIPKSPGQKYKHYAPKANMEVIIGDNNSIKEYIRNYSKDTNKKTAYILFEENKNILQKDDIFLSLGSKNKLNEMAHNLFRNLRLADKLKVDYIICEGIEEKGIGIGIMNRLKKSSSHNIRRV</sequence>
<protein>
    <submittedName>
        <fullName evidence="1">Threonylcarbamoyl-AMP synthase</fullName>
    </submittedName>
</protein>
<dbReference type="EMBL" id="CP066744">
    <property type="protein sequence ID" value="QQK07418.1"/>
    <property type="molecule type" value="Genomic_DNA"/>
</dbReference>
<organism evidence="1 2">
    <name type="scientific">Miniphocaeibacter halophilus</name>
    <dbReference type="NCBI Taxonomy" id="2931922"/>
    <lineage>
        <taxon>Bacteria</taxon>
        <taxon>Bacillati</taxon>
        <taxon>Bacillota</taxon>
        <taxon>Tissierellia</taxon>
        <taxon>Tissierellales</taxon>
        <taxon>Peptoniphilaceae</taxon>
        <taxon>Miniphocaeibacter</taxon>
    </lineage>
</organism>